<dbReference type="Gene3D" id="1.10.530.10">
    <property type="match status" value="1"/>
</dbReference>
<dbReference type="InterPro" id="IPR002477">
    <property type="entry name" value="Peptidoglycan-bd-like"/>
</dbReference>
<dbReference type="InterPro" id="IPR023346">
    <property type="entry name" value="Lysozyme-like_dom_sf"/>
</dbReference>
<dbReference type="PANTHER" id="PTHR30163">
    <property type="entry name" value="MEMBRANE-BOUND LYTIC MUREIN TRANSGLYCOSYLASE B"/>
    <property type="match status" value="1"/>
</dbReference>
<dbReference type="SUPFAM" id="SSF53955">
    <property type="entry name" value="Lysozyme-like"/>
    <property type="match status" value="1"/>
</dbReference>
<dbReference type="Proteomes" id="UP001369958">
    <property type="component" value="Chromosome"/>
</dbReference>
<dbReference type="SUPFAM" id="SSF47090">
    <property type="entry name" value="PGBD-like"/>
    <property type="match status" value="1"/>
</dbReference>
<gene>
    <name evidence="3" type="ORF">V6617_03955</name>
</gene>
<dbReference type="Gene3D" id="1.10.101.10">
    <property type="entry name" value="PGBD-like superfamily/PGBD"/>
    <property type="match status" value="1"/>
</dbReference>
<dbReference type="Gene3D" id="1.10.8.350">
    <property type="entry name" value="Bacterial muramidase"/>
    <property type="match status" value="1"/>
</dbReference>
<sequence>MGKISRYAQRPALHSLIGAIFVWLGLAGAGLAQPVESFGAFKDRMEAVAVANGIDRDFYRAVMGPVTPDPSIPSLISGQPEFVTPIWAYLDARIGSGRIARGRAAVAANGGLLNAVGQRYGVDPYVLAAIWGMESDYGAVLSNRSLIKPIIPSLATLAHQRRGRVAEDEAELIAALAIAQARGSAEGLVGSWAGALGHLQLIPTAYLQYGQDGDGDGVADPHTSLADALASSANYLRGLGYRPGLDWGFEVEVPEGFDYLLADREAFRTIGFFAERGVARVAGREFTDLDIEVFLYVPAGAAGPKFLMTRNYLVFKGYNFSDSYAMAVAHLTDRLKGAGPFVASWPRGAQFPDRQQRIDIQTMLARLGYYGGVVDGNIGPVTQAAYARFQADAGLVADGFVTREAHRLLASAVQ</sequence>
<dbReference type="CDD" id="cd13399">
    <property type="entry name" value="Slt35-like"/>
    <property type="match status" value="1"/>
</dbReference>
<dbReference type="Pfam" id="PF13406">
    <property type="entry name" value="SLT_2"/>
    <property type="match status" value="1"/>
</dbReference>
<evidence type="ECO:0000313" key="4">
    <source>
        <dbReference type="Proteomes" id="UP001369958"/>
    </source>
</evidence>
<dbReference type="InterPro" id="IPR036366">
    <property type="entry name" value="PGBDSf"/>
</dbReference>
<dbReference type="RefSeq" id="WP_338609254.1">
    <property type="nucleotide sequence ID" value="NZ_CP146275.1"/>
</dbReference>
<evidence type="ECO:0000259" key="1">
    <source>
        <dbReference type="Pfam" id="PF01471"/>
    </source>
</evidence>
<dbReference type="InterPro" id="IPR011970">
    <property type="entry name" value="MltB_2"/>
</dbReference>
<dbReference type="Pfam" id="PF01471">
    <property type="entry name" value="PG_binding_1"/>
    <property type="match status" value="1"/>
</dbReference>
<proteinExistence type="predicted"/>
<dbReference type="PANTHER" id="PTHR30163:SF8">
    <property type="entry name" value="LYTIC MUREIN TRANSGLYCOSYLASE"/>
    <property type="match status" value="1"/>
</dbReference>
<dbReference type="InterPro" id="IPR031304">
    <property type="entry name" value="SLT_2"/>
</dbReference>
<evidence type="ECO:0000259" key="2">
    <source>
        <dbReference type="Pfam" id="PF13406"/>
    </source>
</evidence>
<organism evidence="3 4">
    <name type="scientific">Pelagibacterium nitratireducens</name>
    <dbReference type="NCBI Taxonomy" id="1046114"/>
    <lineage>
        <taxon>Bacteria</taxon>
        <taxon>Pseudomonadati</taxon>
        <taxon>Pseudomonadota</taxon>
        <taxon>Alphaproteobacteria</taxon>
        <taxon>Hyphomicrobiales</taxon>
        <taxon>Devosiaceae</taxon>
        <taxon>Pelagibacterium</taxon>
    </lineage>
</organism>
<feature type="domain" description="Peptidoglycan binding-like" evidence="1">
    <location>
        <begin position="355"/>
        <end position="404"/>
    </location>
</feature>
<dbReference type="NCBIfam" id="TIGR02283">
    <property type="entry name" value="MltB_2"/>
    <property type="match status" value="1"/>
</dbReference>
<accession>A0ABZ2I4Y6</accession>
<evidence type="ECO:0000313" key="3">
    <source>
        <dbReference type="EMBL" id="WWT33626.1"/>
    </source>
</evidence>
<dbReference type="EMBL" id="CP146275">
    <property type="protein sequence ID" value="WWT33626.1"/>
    <property type="molecule type" value="Genomic_DNA"/>
</dbReference>
<reference evidence="3 4" key="1">
    <citation type="submission" date="2024-02" db="EMBL/GenBank/DDBJ databases">
        <title>Complete genome sequence of Pelagibacterium nitratireducens ZH15.</title>
        <authorList>
            <person name="Zhao L.H."/>
        </authorList>
    </citation>
    <scope>NUCLEOTIDE SEQUENCE [LARGE SCALE GENOMIC DNA]</scope>
    <source>
        <strain evidence="3 4">ZH15</strain>
    </source>
</reference>
<dbReference type="InterPro" id="IPR043426">
    <property type="entry name" value="MltB-like"/>
</dbReference>
<keyword evidence="4" id="KW-1185">Reference proteome</keyword>
<name>A0ABZ2I4Y6_9HYPH</name>
<feature type="domain" description="Transglycosylase SLT" evidence="2">
    <location>
        <begin position="38"/>
        <end position="333"/>
    </location>
</feature>
<dbReference type="InterPro" id="IPR036365">
    <property type="entry name" value="PGBD-like_sf"/>
</dbReference>
<protein>
    <submittedName>
        <fullName evidence="3">Lytic murein transglycosylase</fullName>
    </submittedName>
</protein>